<sequence>MPMYNDGSALSVLFRLPQADDGLYVVASTDDEDLCQVFVAQKLPKRLGYGPARYEQRPMTERVRERLLACGFADGQIIQ</sequence>
<dbReference type="AlphaFoldDB" id="A0A6V7FH18"/>
<geneLocation type="plasmid" evidence="1">
    <name>CFBP8129_p211</name>
</geneLocation>
<name>A0A6V7FH18_9XANT</name>
<dbReference type="EMBL" id="LR828254">
    <property type="protein sequence ID" value="CAD0363054.1"/>
    <property type="molecule type" value="Genomic_DNA"/>
</dbReference>
<gene>
    <name evidence="1" type="ORF">CFBP8129_46760</name>
</gene>
<organism evidence="1">
    <name type="scientific">Xanthomonas hortorum pv. gardneri</name>
    <dbReference type="NCBI Taxonomy" id="2754056"/>
    <lineage>
        <taxon>Bacteria</taxon>
        <taxon>Pseudomonadati</taxon>
        <taxon>Pseudomonadota</taxon>
        <taxon>Gammaproteobacteria</taxon>
        <taxon>Lysobacterales</taxon>
        <taxon>Lysobacteraceae</taxon>
        <taxon>Xanthomonas</taxon>
    </lineage>
</organism>
<protein>
    <submittedName>
        <fullName evidence="1">Uncharacterized protein</fullName>
    </submittedName>
</protein>
<accession>A0A6V7FH18</accession>
<evidence type="ECO:0000313" key="1">
    <source>
        <dbReference type="EMBL" id="CAD0363054.1"/>
    </source>
</evidence>
<reference evidence="1" key="1">
    <citation type="submission" date="2020-07" db="EMBL/GenBank/DDBJ databases">
        <authorList>
            <person name="Pothier F. J."/>
        </authorList>
    </citation>
    <scope>NUCLEOTIDE SEQUENCE [LARGE SCALE GENOMIC DNA]</scope>
    <source>
        <plasmid evidence="1">CFBP8129_p211</plasmid>
    </source>
</reference>
<dbReference type="EMBL" id="LR828254">
    <property type="protein sequence ID" value="CAD0363057.1"/>
    <property type="molecule type" value="Genomic_DNA"/>
</dbReference>
<dbReference type="RefSeq" id="WP_046934204.1">
    <property type="nucleotide sequence ID" value="NZ_CP018729.1"/>
</dbReference>
<proteinExistence type="predicted"/>
<keyword evidence="1" id="KW-0614">Plasmid</keyword>